<evidence type="ECO:0000313" key="2">
    <source>
        <dbReference type="Proteomes" id="UP001549162"/>
    </source>
</evidence>
<dbReference type="SUPFAM" id="SSF53335">
    <property type="entry name" value="S-adenosyl-L-methionine-dependent methyltransferases"/>
    <property type="match status" value="1"/>
</dbReference>
<dbReference type="Pfam" id="PF06962">
    <property type="entry name" value="rRNA_methylase"/>
    <property type="match status" value="1"/>
</dbReference>
<dbReference type="PANTHER" id="PTHR35276:SF1">
    <property type="entry name" value="TRNA (MNM(5)S(2)U34)-METHYLTRANSFERASE, CHLOROPLASTIC"/>
    <property type="match status" value="1"/>
</dbReference>
<dbReference type="PANTHER" id="PTHR35276">
    <property type="entry name" value="S-ADENOSYL-L-METHIONINE-DEPENDENT METHYLTRANSFERASES SUPERFAMILY PROTEIN"/>
    <property type="match status" value="1"/>
</dbReference>
<dbReference type="Gene3D" id="3.40.50.150">
    <property type="entry name" value="Vaccinia Virus protein VP39"/>
    <property type="match status" value="1"/>
</dbReference>
<proteinExistence type="predicted"/>
<name>A0ABV2J894_9FIRM</name>
<organism evidence="1 2">
    <name type="scientific">Peptoniphilus olsenii</name>
    <dbReference type="NCBI Taxonomy" id="411570"/>
    <lineage>
        <taxon>Bacteria</taxon>
        <taxon>Bacillati</taxon>
        <taxon>Bacillota</taxon>
        <taxon>Tissierellia</taxon>
        <taxon>Tissierellales</taxon>
        <taxon>Peptoniphilaceae</taxon>
        <taxon>Peptoniphilus</taxon>
    </lineage>
</organism>
<gene>
    <name evidence="1" type="ORF">ABID14_000101</name>
</gene>
<keyword evidence="2" id="KW-1185">Reference proteome</keyword>
<dbReference type="EMBL" id="JBEPMA010000001">
    <property type="protein sequence ID" value="MET3616481.1"/>
    <property type="molecule type" value="Genomic_DNA"/>
</dbReference>
<comment type="caution">
    <text evidence="1">The sequence shown here is derived from an EMBL/GenBank/DDBJ whole genome shotgun (WGS) entry which is preliminary data.</text>
</comment>
<evidence type="ECO:0000313" key="1">
    <source>
        <dbReference type="EMBL" id="MET3616481.1"/>
    </source>
</evidence>
<accession>A0ABV2J894</accession>
<dbReference type="RefSeq" id="WP_354366490.1">
    <property type="nucleotide sequence ID" value="NZ_JBEPMA010000001.1"/>
</dbReference>
<sequence>MIVKERYYEIVDEILSNNFDGKIAIDATMGNGHDTLKLLNTVGKNGFVYSFDIQKEAIFKTEKLINGEFDNYKLLLRNHTEIDQIANCDLVIYNLGYLPGKTKDITTIANTTIISLNKAISILNKNGIIIIVSYVGHKNSHQEREAVEAFLKNLDQRLFKVEKREFFNQINNPPVVYLIEKKDL</sequence>
<protein>
    <submittedName>
        <fullName evidence="1">16S rRNA C1402 N4-methylase RsmH</fullName>
    </submittedName>
</protein>
<dbReference type="InterPro" id="IPR010719">
    <property type="entry name" value="MnmM_MeTrfase"/>
</dbReference>
<reference evidence="1 2" key="1">
    <citation type="submission" date="2024-06" db="EMBL/GenBank/DDBJ databases">
        <title>Genomic Encyclopedia of Type Strains, Phase IV (KMG-IV): sequencing the most valuable type-strain genomes for metagenomic binning, comparative biology and taxonomic classification.</title>
        <authorList>
            <person name="Goeker M."/>
        </authorList>
    </citation>
    <scope>NUCLEOTIDE SEQUENCE [LARGE SCALE GENOMIC DNA]</scope>
    <source>
        <strain evidence="1 2">DSM 21460</strain>
    </source>
</reference>
<dbReference type="Proteomes" id="UP001549162">
    <property type="component" value="Unassembled WGS sequence"/>
</dbReference>
<dbReference type="InterPro" id="IPR029063">
    <property type="entry name" value="SAM-dependent_MTases_sf"/>
</dbReference>